<proteinExistence type="predicted"/>
<gene>
    <name evidence="1" type="ORF">PVK06_036018</name>
</gene>
<protein>
    <submittedName>
        <fullName evidence="1">Uncharacterized protein</fullName>
    </submittedName>
</protein>
<comment type="caution">
    <text evidence="1">The sequence shown here is derived from an EMBL/GenBank/DDBJ whole genome shotgun (WGS) entry which is preliminary data.</text>
</comment>
<accession>A0ABR0NIC7</accession>
<evidence type="ECO:0000313" key="1">
    <source>
        <dbReference type="EMBL" id="KAK5794772.1"/>
    </source>
</evidence>
<sequence length="102" mass="11412">MHAATEVVGELLCGQKGQRATHNRPLQLNLTQFKHRRQCLIALAPVCRRKSRVGSTELLTFKAFLSAIIIDFVLHLKAKMTSDHVAVFLVYVPHLHISGKAN</sequence>
<keyword evidence="2" id="KW-1185">Reference proteome</keyword>
<reference evidence="1 2" key="1">
    <citation type="submission" date="2023-03" db="EMBL/GenBank/DDBJ databases">
        <title>WGS of Gossypium arboreum.</title>
        <authorList>
            <person name="Yu D."/>
        </authorList>
    </citation>
    <scope>NUCLEOTIDE SEQUENCE [LARGE SCALE GENOMIC DNA]</scope>
    <source>
        <tissue evidence="1">Leaf</tissue>
    </source>
</reference>
<evidence type="ECO:0000313" key="2">
    <source>
        <dbReference type="Proteomes" id="UP001358586"/>
    </source>
</evidence>
<dbReference type="EMBL" id="JARKNE010000010">
    <property type="protein sequence ID" value="KAK5794772.1"/>
    <property type="molecule type" value="Genomic_DNA"/>
</dbReference>
<organism evidence="1 2">
    <name type="scientific">Gossypium arboreum</name>
    <name type="common">Tree cotton</name>
    <name type="synonym">Gossypium nanking</name>
    <dbReference type="NCBI Taxonomy" id="29729"/>
    <lineage>
        <taxon>Eukaryota</taxon>
        <taxon>Viridiplantae</taxon>
        <taxon>Streptophyta</taxon>
        <taxon>Embryophyta</taxon>
        <taxon>Tracheophyta</taxon>
        <taxon>Spermatophyta</taxon>
        <taxon>Magnoliopsida</taxon>
        <taxon>eudicotyledons</taxon>
        <taxon>Gunneridae</taxon>
        <taxon>Pentapetalae</taxon>
        <taxon>rosids</taxon>
        <taxon>malvids</taxon>
        <taxon>Malvales</taxon>
        <taxon>Malvaceae</taxon>
        <taxon>Malvoideae</taxon>
        <taxon>Gossypium</taxon>
    </lineage>
</organism>
<dbReference type="Proteomes" id="UP001358586">
    <property type="component" value="Chromosome 10"/>
</dbReference>
<name>A0ABR0NIC7_GOSAR</name>